<feature type="transmembrane region" description="Helical" evidence="3">
    <location>
        <begin position="374"/>
        <end position="394"/>
    </location>
</feature>
<feature type="transmembrane region" description="Helical" evidence="3">
    <location>
        <begin position="316"/>
        <end position="336"/>
    </location>
</feature>
<dbReference type="InterPro" id="IPR050616">
    <property type="entry name" value="CPA3_Na-H_Antiporter_A"/>
</dbReference>
<feature type="transmembrane region" description="Helical" evidence="3">
    <location>
        <begin position="414"/>
        <end position="438"/>
    </location>
</feature>
<evidence type="ECO:0000256" key="2">
    <source>
        <dbReference type="RuleBase" id="RU000320"/>
    </source>
</evidence>
<dbReference type="Proteomes" id="UP000000379">
    <property type="component" value="Chromosome"/>
</dbReference>
<dbReference type="EMBL" id="CP002049">
    <property type="protein sequence ID" value="ADI14803.1"/>
    <property type="molecule type" value="Genomic_DNA"/>
</dbReference>
<feature type="transmembrane region" description="Helical" evidence="3">
    <location>
        <begin position="77"/>
        <end position="100"/>
    </location>
</feature>
<organism evidence="5 6">
    <name type="scientific">Truepera radiovictrix (strain DSM 17093 / CIP 108686 / LMG 22925 / RQ-24)</name>
    <dbReference type="NCBI Taxonomy" id="649638"/>
    <lineage>
        <taxon>Bacteria</taxon>
        <taxon>Thermotogati</taxon>
        <taxon>Deinococcota</taxon>
        <taxon>Deinococci</taxon>
        <taxon>Trueperales</taxon>
        <taxon>Trueperaceae</taxon>
        <taxon>Truepera</taxon>
    </lineage>
</organism>
<dbReference type="Pfam" id="PF00361">
    <property type="entry name" value="Proton_antipo_M"/>
    <property type="match status" value="1"/>
</dbReference>
<dbReference type="InterPro" id="IPR001750">
    <property type="entry name" value="ND/Mrp_TM"/>
</dbReference>
<feature type="transmembrane region" description="Helical" evidence="3">
    <location>
        <begin position="246"/>
        <end position="266"/>
    </location>
</feature>
<name>D7CQ19_TRURR</name>
<accession>D7CQ19</accession>
<keyword evidence="2 3" id="KW-0812">Transmembrane</keyword>
<feature type="transmembrane region" description="Helical" evidence="3">
    <location>
        <begin position="112"/>
        <end position="130"/>
    </location>
</feature>
<feature type="transmembrane region" description="Helical" evidence="3">
    <location>
        <begin position="6"/>
        <end position="23"/>
    </location>
</feature>
<dbReference type="eggNOG" id="COG1009">
    <property type="taxonomic scope" value="Bacteria"/>
</dbReference>
<evidence type="ECO:0000256" key="1">
    <source>
        <dbReference type="ARBA" id="ARBA00004127"/>
    </source>
</evidence>
<evidence type="ECO:0000256" key="3">
    <source>
        <dbReference type="SAM" id="Phobius"/>
    </source>
</evidence>
<feature type="transmembrane region" description="Helical" evidence="3">
    <location>
        <begin position="207"/>
        <end position="234"/>
    </location>
</feature>
<dbReference type="KEGG" id="tra:Trad_1685"/>
<dbReference type="AlphaFoldDB" id="D7CQ19"/>
<dbReference type="STRING" id="649638.Trad_1685"/>
<protein>
    <submittedName>
        <fullName evidence="5">NADH/Ubiquinone/plastoquinone (Complex I)</fullName>
    </submittedName>
</protein>
<keyword evidence="3" id="KW-0472">Membrane</keyword>
<dbReference type="PANTHER" id="PTHR43373:SF1">
    <property type="entry name" value="NA(+)_H(+) ANTIPORTER SUBUNIT A"/>
    <property type="match status" value="1"/>
</dbReference>
<feature type="transmembrane region" description="Helical" evidence="3">
    <location>
        <begin position="459"/>
        <end position="479"/>
    </location>
</feature>
<proteinExistence type="predicted"/>
<keyword evidence="3" id="KW-1133">Transmembrane helix</keyword>
<keyword evidence="6" id="KW-1185">Reference proteome</keyword>
<evidence type="ECO:0000259" key="4">
    <source>
        <dbReference type="Pfam" id="PF00361"/>
    </source>
</evidence>
<gene>
    <name evidence="5" type="ordered locus">Trad_1685</name>
</gene>
<feature type="domain" description="NADH:quinone oxidoreductase/Mrp antiporter transmembrane" evidence="4">
    <location>
        <begin position="129"/>
        <end position="425"/>
    </location>
</feature>
<feature type="transmembrane region" description="Helical" evidence="3">
    <location>
        <begin position="278"/>
        <end position="296"/>
    </location>
</feature>
<dbReference type="GO" id="GO:0012505">
    <property type="term" value="C:endomembrane system"/>
    <property type="evidence" value="ECO:0007669"/>
    <property type="project" value="UniProtKB-SubCell"/>
</dbReference>
<dbReference type="GO" id="GO:0016020">
    <property type="term" value="C:membrane"/>
    <property type="evidence" value="ECO:0007669"/>
    <property type="project" value="UniProtKB-SubCell"/>
</dbReference>
<dbReference type="PRINTS" id="PR01434">
    <property type="entry name" value="NADHDHGNASE5"/>
</dbReference>
<comment type="subcellular location">
    <subcellularLocation>
        <location evidence="1">Endomembrane system</location>
        <topology evidence="1">Multi-pass membrane protein</topology>
    </subcellularLocation>
    <subcellularLocation>
        <location evidence="2">Membrane</location>
        <topology evidence="2">Multi-pass membrane protein</topology>
    </subcellularLocation>
</comment>
<reference evidence="5 6" key="2">
    <citation type="journal article" date="2011" name="Stand. Genomic Sci.">
        <title>Complete genome sequence of Truepera radiovictrix type strain (RQ-24).</title>
        <authorList>
            <person name="Ivanova N."/>
            <person name="Rohde C."/>
            <person name="Munk C."/>
            <person name="Nolan M."/>
            <person name="Lucas S."/>
            <person name="Del Rio T.G."/>
            <person name="Tice H."/>
            <person name="Deshpande S."/>
            <person name="Cheng J.F."/>
            <person name="Tapia R."/>
            <person name="Han C."/>
            <person name="Goodwin L."/>
            <person name="Pitluck S."/>
            <person name="Liolios K."/>
            <person name="Mavromatis K."/>
            <person name="Mikhailova N."/>
            <person name="Pati A."/>
            <person name="Chen A."/>
            <person name="Palaniappan K."/>
            <person name="Land M."/>
            <person name="Hauser L."/>
            <person name="Chang Y.J."/>
            <person name="Jeffries C.D."/>
            <person name="Brambilla E."/>
            <person name="Rohde M."/>
            <person name="Goker M."/>
            <person name="Tindall B.J."/>
            <person name="Woyke T."/>
            <person name="Bristow J."/>
            <person name="Eisen J.A."/>
            <person name="Markowitz V."/>
            <person name="Hugenholtz P."/>
            <person name="Kyrpides N.C."/>
            <person name="Klenk H.P."/>
            <person name="Lapidus A."/>
        </authorList>
    </citation>
    <scope>NUCLEOTIDE SEQUENCE [LARGE SCALE GENOMIC DNA]</scope>
    <source>
        <strain evidence="6">DSM 17093 / CIP 108686 / LMG 22925 / RQ-24</strain>
    </source>
</reference>
<sequence length="506" mass="53511">MNADPFMPLFVLLSSLVPSLVIFGLSDRQAGLRRWLYLGAEVVKLLLVVVMAERAAAGAVYEFSVPLLPGAELVLRAGPLALLFLVLSAGLWLLTTIYANGYMAGTPHQSRFYGFFGLCVTATAGVAMAGNLLTFFFFYELLTLVTYPLVVHTQSEAALRAGRTYLRYAIAGGTALLAGVIWLYVLAGAVPFTEGGALAAAGLGEQRAALTAIFVLLILGLGVKSALVPLHGWLPAAMVAPAPVSALLHAVAVVKAGAFGVLRVVYEVFGVSLAQELGVLGPLAVAAAITILYGSWMALQQDELKKRLAYSTVSQLAYITLGVSIAGAEATAGGIVHLVHHGVMKITLFFCAGVIAKTLGLTRISELDGVARRLPATMVAFSVAALGMMGLPPLAGFVTKWYLGLGAAENGELWPLAVLVLSTVLNAAYFLPIIYRAWFKAPPGPFTEKLPPSRFETRWVLLLPPLVTASLTVLVGLLATTELGALQWVSVIAERELPYAPEDIIP</sequence>
<feature type="transmembrane region" description="Helical" evidence="3">
    <location>
        <begin position="165"/>
        <end position="187"/>
    </location>
</feature>
<dbReference type="HOGENOM" id="CLU_007100_9_3_0"/>
<feature type="transmembrane region" description="Helical" evidence="3">
    <location>
        <begin position="35"/>
        <end position="57"/>
    </location>
</feature>
<reference evidence="6" key="1">
    <citation type="submission" date="2010-05" db="EMBL/GenBank/DDBJ databases">
        <title>The complete genome of Truepera radiovictris DSM 17093.</title>
        <authorList>
            <consortium name="US DOE Joint Genome Institute (JGI-PGF)"/>
            <person name="Lucas S."/>
            <person name="Copeland A."/>
            <person name="Lapidus A."/>
            <person name="Glavina del Rio T."/>
            <person name="Dalin E."/>
            <person name="Tice H."/>
            <person name="Bruce D."/>
            <person name="Goodwin L."/>
            <person name="Pitluck S."/>
            <person name="Kyrpides N."/>
            <person name="Mavromatis K."/>
            <person name="Ovchinnikova G."/>
            <person name="Munk A.C."/>
            <person name="Detter J.C."/>
            <person name="Han C."/>
            <person name="Tapia R."/>
            <person name="Land M."/>
            <person name="Hauser L."/>
            <person name="Markowitz V."/>
            <person name="Cheng J.-F."/>
            <person name="Hugenholtz P."/>
            <person name="Woyke T."/>
            <person name="Wu D."/>
            <person name="Tindall B."/>
            <person name="Pomrenke H.G."/>
            <person name="Brambilla E."/>
            <person name="Klenk H.-P."/>
            <person name="Eisen J.A."/>
        </authorList>
    </citation>
    <scope>NUCLEOTIDE SEQUENCE [LARGE SCALE GENOMIC DNA]</scope>
    <source>
        <strain evidence="6">DSM 17093 / CIP 108686 / LMG 22925 / RQ-24</strain>
    </source>
</reference>
<dbReference type="RefSeq" id="WP_013178170.1">
    <property type="nucleotide sequence ID" value="NC_014221.1"/>
</dbReference>
<evidence type="ECO:0000313" key="5">
    <source>
        <dbReference type="EMBL" id="ADI14803.1"/>
    </source>
</evidence>
<evidence type="ECO:0000313" key="6">
    <source>
        <dbReference type="Proteomes" id="UP000000379"/>
    </source>
</evidence>
<dbReference type="PANTHER" id="PTHR43373">
    <property type="entry name" value="NA(+)/H(+) ANTIPORTER SUBUNIT"/>
    <property type="match status" value="1"/>
</dbReference>